<feature type="non-terminal residue" evidence="1">
    <location>
        <position position="1"/>
    </location>
</feature>
<sequence length="91" mass="10303">SLIVAVVPKPPARHLRDGDDDEEEEELILVTGFLIILLNLGKKQHGDLRYAIDWTEISGLVSFDLFGTLPPLKARVHEKNLHISYVPSVWF</sequence>
<reference evidence="1 2" key="1">
    <citation type="journal article" date="2014" name="Agronomy (Basel)">
        <title>A Draft Genome Sequence for Ensete ventricosum, the Drought-Tolerant Tree Against Hunger.</title>
        <authorList>
            <person name="Harrison J."/>
            <person name="Moore K.A."/>
            <person name="Paszkiewicz K."/>
            <person name="Jones T."/>
            <person name="Grant M."/>
            <person name="Ambacheew D."/>
            <person name="Muzemil S."/>
            <person name="Studholme D.J."/>
        </authorList>
    </citation>
    <scope>NUCLEOTIDE SEQUENCE [LARGE SCALE GENOMIC DNA]</scope>
</reference>
<dbReference type="Proteomes" id="UP000287651">
    <property type="component" value="Unassembled WGS sequence"/>
</dbReference>
<evidence type="ECO:0000313" key="1">
    <source>
        <dbReference type="EMBL" id="RRT68926.1"/>
    </source>
</evidence>
<evidence type="ECO:0000313" key="2">
    <source>
        <dbReference type="Proteomes" id="UP000287651"/>
    </source>
</evidence>
<protein>
    <submittedName>
        <fullName evidence="1">Uncharacterized protein</fullName>
    </submittedName>
</protein>
<gene>
    <name evidence="1" type="ORF">B296_00033668</name>
</gene>
<organism evidence="1 2">
    <name type="scientific">Ensete ventricosum</name>
    <name type="common">Abyssinian banana</name>
    <name type="synonym">Musa ensete</name>
    <dbReference type="NCBI Taxonomy" id="4639"/>
    <lineage>
        <taxon>Eukaryota</taxon>
        <taxon>Viridiplantae</taxon>
        <taxon>Streptophyta</taxon>
        <taxon>Embryophyta</taxon>
        <taxon>Tracheophyta</taxon>
        <taxon>Spermatophyta</taxon>
        <taxon>Magnoliopsida</taxon>
        <taxon>Liliopsida</taxon>
        <taxon>Zingiberales</taxon>
        <taxon>Musaceae</taxon>
        <taxon>Ensete</taxon>
    </lineage>
</organism>
<dbReference type="EMBL" id="AMZH03004531">
    <property type="protein sequence ID" value="RRT68926.1"/>
    <property type="molecule type" value="Genomic_DNA"/>
</dbReference>
<accession>A0A426ZY54</accession>
<comment type="caution">
    <text evidence="1">The sequence shown here is derived from an EMBL/GenBank/DDBJ whole genome shotgun (WGS) entry which is preliminary data.</text>
</comment>
<dbReference type="AlphaFoldDB" id="A0A426ZY54"/>
<proteinExistence type="predicted"/>
<name>A0A426ZY54_ENSVE</name>